<proteinExistence type="predicted"/>
<evidence type="ECO:0000313" key="3">
    <source>
        <dbReference type="Proteomes" id="UP000179786"/>
    </source>
</evidence>
<dbReference type="EMBL" id="MKJU01000032">
    <property type="protein sequence ID" value="OHU87300.1"/>
    <property type="molecule type" value="Genomic_DNA"/>
</dbReference>
<gene>
    <name evidence="2" type="ORF">BET10_20365</name>
</gene>
<dbReference type="AlphaFoldDB" id="A0A1S1MKU6"/>
<feature type="chain" id="PRO_5010355999" evidence="1">
    <location>
        <begin position="20"/>
        <end position="416"/>
    </location>
</feature>
<name>A0A1S1MKU6_9GAMM</name>
<keyword evidence="1" id="KW-0732">Signal</keyword>
<accession>A0A1S1MKU6</accession>
<protein>
    <submittedName>
        <fullName evidence="2">Peptidase S41</fullName>
    </submittedName>
</protein>
<sequence length="416" mass="46668">MKSLMSAFWALFIPCYASALSGAKMQYWEQDIDFYKEKVKTKHISPFHTLPEAEFDAQIDKLKKDLPLLSEVEVETRLMGITASIGDGHSNYFMMSGPHKHYPFRLKFFADKLIIIASSKNYRDLVGSELVSINGIDVSALYKLLGSYLPGVDNRYSQTVRFEFYLTLEKLLRGLGVVIDSQPAQFATRRGSIITNTHVSPVSMQAFSEVVHTFSVKTPKLDFQNINLAGIQLAFINNDTAYFRFTQYPKYEDVMAQCDALKSRLTNSKATKLIIDFRGNSGGSFYTGLAFSSCLQSLPQFDWLAGTALLTDGHTFSAAMSNVLQFRQIFNAKIIGEPTGGDPNTFSESYRFALPNSGRQLSLSVRYYPFIDEETDAVYPDVLVNTRWDDFQNGTDKVLLKALQVVGSAVSRVVSK</sequence>
<dbReference type="RefSeq" id="WP_070987209.1">
    <property type="nucleotide sequence ID" value="NZ_MKJU01000032.1"/>
</dbReference>
<evidence type="ECO:0000256" key="1">
    <source>
        <dbReference type="SAM" id="SignalP"/>
    </source>
</evidence>
<reference evidence="2 3" key="1">
    <citation type="submission" date="2016-09" db="EMBL/GenBank/DDBJ databases">
        <title>Pseudoalteromonas amylolytica sp. nov., isolated from the surface seawater.</title>
        <authorList>
            <person name="Wu Y.-H."/>
            <person name="Cheng H."/>
            <person name="Jin X.-B."/>
            <person name="Wang C.-S."/>
            <person name="Xu X.-W."/>
        </authorList>
    </citation>
    <scope>NUCLEOTIDE SEQUENCE [LARGE SCALE GENOMIC DNA]</scope>
    <source>
        <strain evidence="2 3">JW1</strain>
    </source>
</reference>
<feature type="signal peptide" evidence="1">
    <location>
        <begin position="1"/>
        <end position="19"/>
    </location>
</feature>
<dbReference type="Gene3D" id="3.90.226.10">
    <property type="entry name" value="2-enoyl-CoA Hydratase, Chain A, domain 1"/>
    <property type="match status" value="2"/>
</dbReference>
<dbReference type="STRING" id="1859457.BET10_20365"/>
<dbReference type="Proteomes" id="UP000179786">
    <property type="component" value="Unassembled WGS sequence"/>
</dbReference>
<dbReference type="OrthoDB" id="9799367at2"/>
<dbReference type="SUPFAM" id="SSF52096">
    <property type="entry name" value="ClpP/crotonase"/>
    <property type="match status" value="1"/>
</dbReference>
<keyword evidence="3" id="KW-1185">Reference proteome</keyword>
<evidence type="ECO:0000313" key="2">
    <source>
        <dbReference type="EMBL" id="OHU87300.1"/>
    </source>
</evidence>
<dbReference type="InterPro" id="IPR029045">
    <property type="entry name" value="ClpP/crotonase-like_dom_sf"/>
</dbReference>
<comment type="caution">
    <text evidence="2">The sequence shown here is derived from an EMBL/GenBank/DDBJ whole genome shotgun (WGS) entry which is preliminary data.</text>
</comment>
<organism evidence="2 3">
    <name type="scientific">Pseudoalteromonas amylolytica</name>
    <dbReference type="NCBI Taxonomy" id="1859457"/>
    <lineage>
        <taxon>Bacteria</taxon>
        <taxon>Pseudomonadati</taxon>
        <taxon>Pseudomonadota</taxon>
        <taxon>Gammaproteobacteria</taxon>
        <taxon>Alteromonadales</taxon>
        <taxon>Pseudoalteromonadaceae</taxon>
        <taxon>Pseudoalteromonas</taxon>
    </lineage>
</organism>